<dbReference type="RefSeq" id="XP_008818665.1">
    <property type="nucleotide sequence ID" value="XM_008820443.1"/>
</dbReference>
<evidence type="ECO:0000313" key="2">
    <source>
        <dbReference type="Proteomes" id="UP000030640"/>
    </source>
</evidence>
<protein>
    <submittedName>
        <fullName evidence="1">Uncharacterized protein</fullName>
    </submittedName>
</protein>
<evidence type="ECO:0000313" key="1">
    <source>
        <dbReference type="EMBL" id="EUD64725.1"/>
    </source>
</evidence>
<dbReference type="VEuPathDB" id="PlasmoDB:C922_04869"/>
<organism evidence="1 2">
    <name type="scientific">Plasmodium inui San Antonio 1</name>
    <dbReference type="NCBI Taxonomy" id="1237626"/>
    <lineage>
        <taxon>Eukaryota</taxon>
        <taxon>Sar</taxon>
        <taxon>Alveolata</taxon>
        <taxon>Apicomplexa</taxon>
        <taxon>Aconoidasida</taxon>
        <taxon>Haemosporida</taxon>
        <taxon>Plasmodiidae</taxon>
        <taxon>Plasmodium</taxon>
        <taxon>Plasmodium (Plasmodium)</taxon>
    </lineage>
</organism>
<accession>W6ZZL2</accession>
<name>W6ZZL2_9APIC</name>
<proteinExistence type="predicted"/>
<dbReference type="OrthoDB" id="21449at2759"/>
<reference evidence="1 2" key="1">
    <citation type="submission" date="2013-02" db="EMBL/GenBank/DDBJ databases">
        <title>The Genome Sequence of Plasmodium inui San Antonio 1.</title>
        <authorList>
            <consortium name="The Broad Institute Genome Sequencing Platform"/>
            <consortium name="The Broad Institute Genome Sequencing Center for Infectious Disease"/>
            <person name="Neafsey D."/>
            <person name="Cheeseman I."/>
            <person name="Volkman S."/>
            <person name="Adams J."/>
            <person name="Walker B."/>
            <person name="Young S.K."/>
            <person name="Zeng Q."/>
            <person name="Gargeya S."/>
            <person name="Fitzgerald M."/>
            <person name="Haas B."/>
            <person name="Abouelleil A."/>
            <person name="Alvarado L."/>
            <person name="Arachchi H.M."/>
            <person name="Berlin A.M."/>
            <person name="Chapman S.B."/>
            <person name="Dewar J."/>
            <person name="Goldberg J."/>
            <person name="Griggs A."/>
            <person name="Gujja S."/>
            <person name="Hansen M."/>
            <person name="Howarth C."/>
            <person name="Imamovic A."/>
            <person name="Larimer J."/>
            <person name="McCowan C."/>
            <person name="Murphy C."/>
            <person name="Neiman D."/>
            <person name="Pearson M."/>
            <person name="Priest M."/>
            <person name="Roberts A."/>
            <person name="Saif S."/>
            <person name="Shea T."/>
            <person name="Sisk P."/>
            <person name="Sykes S."/>
            <person name="Wortman J."/>
            <person name="Nusbaum C."/>
            <person name="Birren B."/>
        </authorList>
    </citation>
    <scope>NUCLEOTIDE SEQUENCE [LARGE SCALE GENOMIC DNA]</scope>
    <source>
        <strain evidence="1 2">San Antonio 1</strain>
    </source>
</reference>
<sequence>MGRKTLVMSLKMKYCTLEDSSCFQVNKGHVYRHHVDFGFSFVLRSRRKLNVAIKIERRDVSLFEEDCLELLKIHIMNKCKRSDHVKLYLCNRIAGMGRSLVQLLSAYFARLNSTAGLHEGTSELSRILASVRLYIRDVDVLMRLEKDDGTHVTSIAILKKKVL</sequence>
<dbReference type="Proteomes" id="UP000030640">
    <property type="component" value="Unassembled WGS sequence"/>
</dbReference>
<dbReference type="GeneID" id="20040143"/>
<dbReference type="EMBL" id="KI965490">
    <property type="protein sequence ID" value="EUD64725.1"/>
    <property type="molecule type" value="Genomic_DNA"/>
</dbReference>
<keyword evidence="2" id="KW-1185">Reference proteome</keyword>
<dbReference type="AlphaFoldDB" id="W6ZZL2"/>
<gene>
    <name evidence="1" type="ORF">C922_04869</name>
</gene>